<keyword evidence="3" id="KW-1185">Reference proteome</keyword>
<dbReference type="PRINTS" id="PR00080">
    <property type="entry name" value="SDRFAMILY"/>
</dbReference>
<dbReference type="RefSeq" id="WP_187712033.1">
    <property type="nucleotide sequence ID" value="NZ_CP060820.1"/>
</dbReference>
<dbReference type="AlphaFoldDB" id="A0A7H0FX26"/>
<protein>
    <submittedName>
        <fullName evidence="2">SDR family oxidoreductase</fullName>
    </submittedName>
</protein>
<dbReference type="Proteomes" id="UP000516018">
    <property type="component" value="Chromosome"/>
</dbReference>
<evidence type="ECO:0000256" key="1">
    <source>
        <dbReference type="ARBA" id="ARBA00006484"/>
    </source>
</evidence>
<dbReference type="KEGG" id="lsx:H8B22_14175"/>
<dbReference type="Pfam" id="PF13561">
    <property type="entry name" value="adh_short_C2"/>
    <property type="match status" value="1"/>
</dbReference>
<dbReference type="PANTHER" id="PTHR42760:SF50">
    <property type="entry name" value="SHORT-CHAIN DEHYDROGENASE-RELATED"/>
    <property type="match status" value="1"/>
</dbReference>
<dbReference type="InterPro" id="IPR036291">
    <property type="entry name" value="NAD(P)-bd_dom_sf"/>
</dbReference>
<dbReference type="SUPFAM" id="SSF51735">
    <property type="entry name" value="NAD(P)-binding Rossmann-fold domains"/>
    <property type="match status" value="1"/>
</dbReference>
<comment type="similarity">
    <text evidence="1">Belongs to the short-chain dehydrogenases/reductases (SDR) family.</text>
</comment>
<sequence length="246" mass="25147">MNKQLQGKVALVTGGSRGIGAASARALAEQGADVAISYVNSAEKADALVKDLQRLGVRAQAFRADQAQPAQAADLVDKVHAHFGRLDILVNNAAQFGMGSVDGDAAGLDQMTTVNFTSVVAAIRAASKLMADNGRIVSIGSGVSGRVGFPGLADYTASKAAIVGYSKGAARDLAARGITVNVLQPGYVNTDMNPENSDYAPVFKATTALGRYAQPEEIAAAVVFLASPQASYVTGTVLNVDGGYGA</sequence>
<name>A0A7H0FX26_9GAMM</name>
<gene>
    <name evidence="2" type="ORF">H8B22_14175</name>
</gene>
<dbReference type="InterPro" id="IPR002347">
    <property type="entry name" value="SDR_fam"/>
</dbReference>
<organism evidence="2 3">
    <name type="scientific">Agrilutibacter terrestris</name>
    <dbReference type="NCBI Taxonomy" id="2865112"/>
    <lineage>
        <taxon>Bacteria</taxon>
        <taxon>Pseudomonadati</taxon>
        <taxon>Pseudomonadota</taxon>
        <taxon>Gammaproteobacteria</taxon>
        <taxon>Lysobacterales</taxon>
        <taxon>Lysobacteraceae</taxon>
        <taxon>Agrilutibacter</taxon>
    </lineage>
</organism>
<dbReference type="PANTHER" id="PTHR42760">
    <property type="entry name" value="SHORT-CHAIN DEHYDROGENASES/REDUCTASES FAMILY MEMBER"/>
    <property type="match status" value="1"/>
</dbReference>
<dbReference type="FunFam" id="3.40.50.720:FF:000084">
    <property type="entry name" value="Short-chain dehydrogenase reductase"/>
    <property type="match status" value="1"/>
</dbReference>
<accession>A0A7H0FX26</accession>
<reference evidence="2 3" key="1">
    <citation type="submission" date="2020-08" db="EMBL/GenBank/DDBJ databases">
        <title>Lysobacter sp. II4 sp. nov., isolated from soil.</title>
        <authorList>
            <person name="Woo C.Y."/>
            <person name="Kim J."/>
        </authorList>
    </citation>
    <scope>NUCLEOTIDE SEQUENCE [LARGE SCALE GENOMIC DNA]</scope>
    <source>
        <strain evidence="2 3">II4</strain>
    </source>
</reference>
<dbReference type="PRINTS" id="PR00081">
    <property type="entry name" value="GDHRDH"/>
</dbReference>
<dbReference type="EMBL" id="CP060820">
    <property type="protein sequence ID" value="QNP40592.1"/>
    <property type="molecule type" value="Genomic_DNA"/>
</dbReference>
<evidence type="ECO:0000313" key="3">
    <source>
        <dbReference type="Proteomes" id="UP000516018"/>
    </source>
</evidence>
<proteinExistence type="inferred from homology"/>
<evidence type="ECO:0000313" key="2">
    <source>
        <dbReference type="EMBL" id="QNP40592.1"/>
    </source>
</evidence>
<dbReference type="Gene3D" id="3.40.50.720">
    <property type="entry name" value="NAD(P)-binding Rossmann-like Domain"/>
    <property type="match status" value="1"/>
</dbReference>
<dbReference type="GO" id="GO:0016616">
    <property type="term" value="F:oxidoreductase activity, acting on the CH-OH group of donors, NAD or NADP as acceptor"/>
    <property type="evidence" value="ECO:0007669"/>
    <property type="project" value="TreeGrafter"/>
</dbReference>